<sequence length="58" mass="6181">MLPRLPPPAPVTASLVRELSGTGWWRAAPCTVRDAADGTKPRVLDRGKDDGTHEDDGA</sequence>
<dbReference type="Proteomes" id="UP001501000">
    <property type="component" value="Unassembled WGS sequence"/>
</dbReference>
<proteinExistence type="predicted"/>
<organism evidence="2 3">
    <name type="scientific">Streptomyces gulbargensis</name>
    <dbReference type="NCBI Taxonomy" id="364901"/>
    <lineage>
        <taxon>Bacteria</taxon>
        <taxon>Bacillati</taxon>
        <taxon>Actinomycetota</taxon>
        <taxon>Actinomycetes</taxon>
        <taxon>Kitasatosporales</taxon>
        <taxon>Streptomycetaceae</taxon>
        <taxon>Streptomyces</taxon>
    </lineage>
</organism>
<evidence type="ECO:0000313" key="2">
    <source>
        <dbReference type="EMBL" id="GAA3897467.1"/>
    </source>
</evidence>
<protein>
    <submittedName>
        <fullName evidence="2">Uncharacterized protein</fullName>
    </submittedName>
</protein>
<name>A0ABP7LBG1_9ACTN</name>
<comment type="caution">
    <text evidence="2">The sequence shown here is derived from an EMBL/GenBank/DDBJ whole genome shotgun (WGS) entry which is preliminary data.</text>
</comment>
<evidence type="ECO:0000313" key="3">
    <source>
        <dbReference type="Proteomes" id="UP001501000"/>
    </source>
</evidence>
<evidence type="ECO:0000256" key="1">
    <source>
        <dbReference type="SAM" id="MobiDB-lite"/>
    </source>
</evidence>
<accession>A0ABP7LBG1</accession>
<feature type="region of interest" description="Disordered" evidence="1">
    <location>
        <begin position="35"/>
        <end position="58"/>
    </location>
</feature>
<keyword evidence="3" id="KW-1185">Reference proteome</keyword>
<dbReference type="EMBL" id="BAABAJ010000001">
    <property type="protein sequence ID" value="GAA3897467.1"/>
    <property type="molecule type" value="Genomic_DNA"/>
</dbReference>
<gene>
    <name evidence="2" type="ORF">GCM10022244_04690</name>
</gene>
<reference evidence="3" key="1">
    <citation type="journal article" date="2019" name="Int. J. Syst. Evol. Microbiol.">
        <title>The Global Catalogue of Microorganisms (GCM) 10K type strain sequencing project: providing services to taxonomists for standard genome sequencing and annotation.</title>
        <authorList>
            <consortium name="The Broad Institute Genomics Platform"/>
            <consortium name="The Broad Institute Genome Sequencing Center for Infectious Disease"/>
            <person name="Wu L."/>
            <person name="Ma J."/>
        </authorList>
    </citation>
    <scope>NUCLEOTIDE SEQUENCE [LARGE SCALE GENOMIC DNA]</scope>
    <source>
        <strain evidence="3">JCM 16956</strain>
    </source>
</reference>